<dbReference type="RefSeq" id="WP_216131748.1">
    <property type="nucleotide sequence ID" value="NZ_CP064782.1"/>
</dbReference>
<evidence type="ECO:0000313" key="4">
    <source>
        <dbReference type="Proteomes" id="UP000683428"/>
    </source>
</evidence>
<keyword evidence="4" id="KW-1185">Reference proteome</keyword>
<feature type="region of interest" description="Disordered" evidence="1">
    <location>
        <begin position="30"/>
        <end position="50"/>
    </location>
</feature>
<feature type="signal peptide" evidence="2">
    <location>
        <begin position="1"/>
        <end position="25"/>
    </location>
</feature>
<name>A0A975XVK0_9RHOO</name>
<protein>
    <recommendedName>
        <fullName evidence="5">MSHA biogenesis protein MshK</fullName>
    </recommendedName>
</protein>
<keyword evidence="2" id="KW-0732">Signal</keyword>
<organism evidence="3 4">
    <name type="scientific">Azospira inquinata</name>
    <dbReference type="NCBI Taxonomy" id="2785627"/>
    <lineage>
        <taxon>Bacteria</taxon>
        <taxon>Pseudomonadati</taxon>
        <taxon>Pseudomonadota</taxon>
        <taxon>Betaproteobacteria</taxon>
        <taxon>Rhodocyclales</taxon>
        <taxon>Rhodocyclaceae</taxon>
        <taxon>Azospira</taxon>
    </lineage>
</organism>
<evidence type="ECO:0008006" key="5">
    <source>
        <dbReference type="Google" id="ProtNLM"/>
    </source>
</evidence>
<evidence type="ECO:0000256" key="1">
    <source>
        <dbReference type="SAM" id="MobiDB-lite"/>
    </source>
</evidence>
<proteinExistence type="predicted"/>
<evidence type="ECO:0000256" key="2">
    <source>
        <dbReference type="SAM" id="SignalP"/>
    </source>
</evidence>
<dbReference type="Proteomes" id="UP000683428">
    <property type="component" value="Chromosome"/>
</dbReference>
<reference evidence="3" key="1">
    <citation type="submission" date="2020-11" db="EMBL/GenBank/DDBJ databases">
        <title>Azospira inquinata sp. nov.</title>
        <authorList>
            <person name="Moe W.M."/>
            <person name="Mikes M.C."/>
        </authorList>
    </citation>
    <scope>NUCLEOTIDE SEQUENCE</scope>
    <source>
        <strain evidence="3">Azo-3</strain>
    </source>
</reference>
<dbReference type="AlphaFoldDB" id="A0A975XVK0"/>
<evidence type="ECO:0000313" key="3">
    <source>
        <dbReference type="EMBL" id="QWT49909.1"/>
    </source>
</evidence>
<dbReference type="KEGG" id="aiq:Azoinq_04710"/>
<dbReference type="EMBL" id="CP064782">
    <property type="protein sequence ID" value="QWT49909.1"/>
    <property type="molecule type" value="Genomic_DNA"/>
</dbReference>
<sequence length="132" mass="13916">MKQEFWQAAVLLGFLGAFWTGAAFAEDGLADPTRPPASVASGESAPEGEGAAPVLQSILYRHGRKSVAVINGMTVMQGDKVGDATLVRVTQNRVVLRGPGGLQVLYLTPDVAKQTVKSPLIRQDSKKNRGGA</sequence>
<accession>A0A975XVK0</accession>
<gene>
    <name evidence="3" type="ORF">Azoinq_04710</name>
</gene>
<feature type="chain" id="PRO_5037126066" description="MSHA biogenesis protein MshK" evidence="2">
    <location>
        <begin position="26"/>
        <end position="132"/>
    </location>
</feature>